<evidence type="ECO:0000313" key="1">
    <source>
        <dbReference type="EMBL" id="KAJ8117893.1"/>
    </source>
</evidence>
<protein>
    <submittedName>
        <fullName evidence="1">Uncharacterized protein</fullName>
    </submittedName>
</protein>
<keyword evidence="2" id="KW-1185">Reference proteome</keyword>
<proteinExistence type="predicted"/>
<dbReference type="EMBL" id="JAPHNI010000037">
    <property type="protein sequence ID" value="KAJ8117893.1"/>
    <property type="molecule type" value="Genomic_DNA"/>
</dbReference>
<sequence length="598" mass="65920">MSTRQKRQSKPKAPAAPTTPTTPNNAERQPKYLPLSALLKNVTRAMALVLIAGVASPVSQLNLSPVFGSIPASLHHQQAMTLTALGGLGIRRLLKGYVSVDVSAWVTVFAYWTPLIQCYLFPHSTQLGIDYGPLIVESLTYFPLLFLSMYAVSDLLDTIDFTRWDLPSALGDAILPMTSYVGVSFVARFFSALLPAFVGQHVYLTRVGFQMLLASASAFITPSKLLFLAFPAILHTLWINPHNPADHAFQSANATLVATQNYTILARQESLTGYVSVVENYADNAFRLMRCDHSLLGGEWLVTPESYKKGQRQKESIFAVFVLLEAVRLVENPELEPIGSIPRALDIKPTPESEKSALVIGLGIGTAPNALMKHGLNTTIVELDPVVHKYATEYFGLLPDHTAVISDAVRYVADTSVSAPKSYDYIIHDVFTGGAEPVYLFTTEFMQGLYNLLKDDGVVAINYAGDLTLGSTKLVLNTIHAVFPACRLFRDTAAPDDHKEGDSDFINMVIFCVKNDHGMGKKAIGFRKSTSKDWLGSIARRNFLQPRDELEVKFEYEKGAQVMGKADVAELEAYHEEGAVSHWKIMRSVLPAGVWEMW</sequence>
<accession>A0ACC2IRX5</accession>
<name>A0ACC2IRX5_9PLEO</name>
<comment type="caution">
    <text evidence="1">The sequence shown here is derived from an EMBL/GenBank/DDBJ whole genome shotgun (WGS) entry which is preliminary data.</text>
</comment>
<gene>
    <name evidence="1" type="ORF">OPT61_g1010</name>
</gene>
<reference evidence="1" key="1">
    <citation type="submission" date="2022-11" db="EMBL/GenBank/DDBJ databases">
        <title>Genome Sequence of Boeremia exigua.</title>
        <authorList>
            <person name="Buettner E."/>
        </authorList>
    </citation>
    <scope>NUCLEOTIDE SEQUENCE</scope>
    <source>
        <strain evidence="1">CU02</strain>
    </source>
</reference>
<evidence type="ECO:0000313" key="2">
    <source>
        <dbReference type="Proteomes" id="UP001153331"/>
    </source>
</evidence>
<dbReference type="Proteomes" id="UP001153331">
    <property type="component" value="Unassembled WGS sequence"/>
</dbReference>
<organism evidence="1 2">
    <name type="scientific">Boeremia exigua</name>
    <dbReference type="NCBI Taxonomy" id="749465"/>
    <lineage>
        <taxon>Eukaryota</taxon>
        <taxon>Fungi</taxon>
        <taxon>Dikarya</taxon>
        <taxon>Ascomycota</taxon>
        <taxon>Pezizomycotina</taxon>
        <taxon>Dothideomycetes</taxon>
        <taxon>Pleosporomycetidae</taxon>
        <taxon>Pleosporales</taxon>
        <taxon>Pleosporineae</taxon>
        <taxon>Didymellaceae</taxon>
        <taxon>Boeremia</taxon>
    </lineage>
</organism>